<dbReference type="InterPro" id="IPR036056">
    <property type="entry name" value="Fibrinogen-like_C"/>
</dbReference>
<dbReference type="InterPro" id="IPR002181">
    <property type="entry name" value="Fibrinogen_a/b/g_C_dom"/>
</dbReference>
<evidence type="ECO:0000259" key="2">
    <source>
        <dbReference type="PROSITE" id="PS51406"/>
    </source>
</evidence>
<dbReference type="PANTHER" id="PTHR19143:SF327">
    <property type="entry name" value="FI21813P1-RELATED"/>
    <property type="match status" value="1"/>
</dbReference>
<dbReference type="Gene3D" id="3.90.215.10">
    <property type="entry name" value="Gamma Fibrinogen, chain A, domain 1"/>
    <property type="match status" value="2"/>
</dbReference>
<feature type="domain" description="Fibrinogen C-terminal" evidence="2">
    <location>
        <begin position="19"/>
        <end position="217"/>
    </location>
</feature>
<gene>
    <name evidence="3" type="ORF">DME_LOCUS8653</name>
</gene>
<dbReference type="OrthoDB" id="7972392at2759"/>
<feature type="signal peptide" evidence="1">
    <location>
        <begin position="1"/>
        <end position="30"/>
    </location>
</feature>
<evidence type="ECO:0000313" key="4">
    <source>
        <dbReference type="Proteomes" id="UP000274756"/>
    </source>
</evidence>
<dbReference type="NCBIfam" id="NF040941">
    <property type="entry name" value="GGGWT_bact"/>
    <property type="match status" value="1"/>
</dbReference>
<evidence type="ECO:0000256" key="1">
    <source>
        <dbReference type="SAM" id="SignalP"/>
    </source>
</evidence>
<dbReference type="SMART" id="SM00186">
    <property type="entry name" value="FBG"/>
    <property type="match status" value="1"/>
</dbReference>
<name>A0A3P7PUY4_DRAME</name>
<keyword evidence="4" id="KW-1185">Reference proteome</keyword>
<dbReference type="STRING" id="318479.A0A3P7PUY4"/>
<organism evidence="3 4">
    <name type="scientific">Dracunculus medinensis</name>
    <name type="common">Guinea worm</name>
    <dbReference type="NCBI Taxonomy" id="318479"/>
    <lineage>
        <taxon>Eukaryota</taxon>
        <taxon>Metazoa</taxon>
        <taxon>Ecdysozoa</taxon>
        <taxon>Nematoda</taxon>
        <taxon>Chromadorea</taxon>
        <taxon>Rhabditida</taxon>
        <taxon>Spirurina</taxon>
        <taxon>Dracunculoidea</taxon>
        <taxon>Dracunculidae</taxon>
        <taxon>Dracunculus</taxon>
    </lineage>
</organism>
<dbReference type="Pfam" id="PF00147">
    <property type="entry name" value="Fibrinogen_C"/>
    <property type="match status" value="1"/>
</dbReference>
<dbReference type="PANTHER" id="PTHR19143">
    <property type="entry name" value="FIBRINOGEN/TENASCIN/ANGIOPOEITIN"/>
    <property type="match status" value="1"/>
</dbReference>
<reference evidence="3 4" key="1">
    <citation type="submission" date="2018-11" db="EMBL/GenBank/DDBJ databases">
        <authorList>
            <consortium name="Pathogen Informatics"/>
        </authorList>
    </citation>
    <scope>NUCLEOTIDE SEQUENCE [LARGE SCALE GENOMIC DNA]</scope>
</reference>
<dbReference type="Proteomes" id="UP000274756">
    <property type="component" value="Unassembled WGS sequence"/>
</dbReference>
<feature type="chain" id="PRO_5018128983" description="Fibrinogen C-terminal domain-containing protein" evidence="1">
    <location>
        <begin position="31"/>
        <end position="217"/>
    </location>
</feature>
<dbReference type="SUPFAM" id="SSF56496">
    <property type="entry name" value="Fibrinogen C-terminal domain-like"/>
    <property type="match status" value="1"/>
</dbReference>
<accession>A0A3P7PUY4</accession>
<dbReference type="InterPro" id="IPR050373">
    <property type="entry name" value="Fibrinogen_C-term_domain"/>
</dbReference>
<dbReference type="EMBL" id="UYYG01001170">
    <property type="protein sequence ID" value="VDN58680.1"/>
    <property type="molecule type" value="Genomic_DNA"/>
</dbReference>
<protein>
    <recommendedName>
        <fullName evidence="2">Fibrinogen C-terminal domain-containing protein</fullName>
    </recommendedName>
</protein>
<sequence>MLCQIIFHQLVDLIKMLILLLLIFFQDCKEQLDNGNKNSGFYRILVPKMEPFDVFCDMTTSGGGWTLIQRRESGEVYFSNRTWIEYEEGFGEIASSFWLGLKKIADSIQNYKLTISPAKAGNLTEYTTGDKFFIMNNGRAFTTIDRDNDKFVGNCAQFRDFGGWWHNDCSYVALNGRYGDSSWKMRGLYWFYSIGQRPVVSYHIKPKRTVMKIRPNE</sequence>
<keyword evidence="1" id="KW-0732">Signal</keyword>
<dbReference type="SMR" id="A0A3P7PUY4"/>
<evidence type="ECO:0000313" key="3">
    <source>
        <dbReference type="EMBL" id="VDN58680.1"/>
    </source>
</evidence>
<dbReference type="PROSITE" id="PS51406">
    <property type="entry name" value="FIBRINOGEN_C_2"/>
    <property type="match status" value="1"/>
</dbReference>
<dbReference type="GO" id="GO:0005615">
    <property type="term" value="C:extracellular space"/>
    <property type="evidence" value="ECO:0007669"/>
    <property type="project" value="TreeGrafter"/>
</dbReference>
<dbReference type="AlphaFoldDB" id="A0A3P7PUY4"/>
<dbReference type="InterPro" id="IPR014716">
    <property type="entry name" value="Fibrinogen_a/b/g_C_1"/>
</dbReference>
<proteinExistence type="predicted"/>